<keyword evidence="11" id="KW-1185">Reference proteome</keyword>
<dbReference type="GO" id="GO:0005794">
    <property type="term" value="C:Golgi apparatus"/>
    <property type="evidence" value="ECO:0007669"/>
    <property type="project" value="TreeGrafter"/>
</dbReference>
<evidence type="ECO:0000256" key="1">
    <source>
        <dbReference type="ARBA" id="ARBA00008025"/>
    </source>
</evidence>
<dbReference type="Gene3D" id="3.30.450.50">
    <property type="entry name" value="Longin domain"/>
    <property type="match status" value="1"/>
</dbReference>
<protein>
    <submittedName>
        <fullName evidence="10">YKT6 protein</fullName>
    </submittedName>
</protein>
<organism evidence="10 11">
    <name type="scientific">Symbiodinium natans</name>
    <dbReference type="NCBI Taxonomy" id="878477"/>
    <lineage>
        <taxon>Eukaryota</taxon>
        <taxon>Sar</taxon>
        <taxon>Alveolata</taxon>
        <taxon>Dinophyceae</taxon>
        <taxon>Suessiales</taxon>
        <taxon>Symbiodiniaceae</taxon>
        <taxon>Symbiodinium</taxon>
    </lineage>
</organism>
<feature type="domain" description="Longin" evidence="9">
    <location>
        <begin position="7"/>
        <end position="102"/>
    </location>
</feature>
<keyword evidence="5" id="KW-0449">Lipoprotein</keyword>
<dbReference type="PROSITE" id="PS50859">
    <property type="entry name" value="LONGIN"/>
    <property type="match status" value="1"/>
</dbReference>
<dbReference type="InterPro" id="IPR017972">
    <property type="entry name" value="Cyt_P450_CS"/>
</dbReference>
<dbReference type="PANTHER" id="PTHR45806">
    <property type="entry name" value="SYNAPTOBREVIN HOMOLOG YKT6"/>
    <property type="match status" value="1"/>
</dbReference>
<dbReference type="AlphaFoldDB" id="A0A812GMG4"/>
<evidence type="ECO:0000313" key="10">
    <source>
        <dbReference type="EMBL" id="CAE6934596.1"/>
    </source>
</evidence>
<dbReference type="GO" id="GO:0005506">
    <property type="term" value="F:iron ion binding"/>
    <property type="evidence" value="ECO:0007669"/>
    <property type="project" value="InterPro"/>
</dbReference>
<comment type="subcellular location">
    <subcellularLocation>
        <location evidence="7">Endomembrane system</location>
        <topology evidence="7">Lipid-anchor</topology>
        <orientation evidence="7">Cytoplasmic side</orientation>
    </subcellularLocation>
</comment>
<keyword evidence="8" id="KW-0503">Monooxygenase</keyword>
<evidence type="ECO:0000256" key="6">
    <source>
        <dbReference type="ARBA" id="ARBA00023289"/>
    </source>
</evidence>
<keyword evidence="8" id="KW-0408">Iron</keyword>
<comment type="similarity">
    <text evidence="1">Belongs to the synaptobrevin family.</text>
</comment>
<dbReference type="GO" id="GO:0004497">
    <property type="term" value="F:monooxygenase activity"/>
    <property type="evidence" value="ECO:0007669"/>
    <property type="project" value="UniProtKB-KW"/>
</dbReference>
<keyword evidence="8" id="KW-0479">Metal-binding</keyword>
<keyword evidence="3" id="KW-0472">Membrane</keyword>
<keyword evidence="4" id="KW-0564">Palmitate</keyword>
<dbReference type="Gene3D" id="1.10.630.10">
    <property type="entry name" value="Cytochrome P450"/>
    <property type="match status" value="1"/>
</dbReference>
<dbReference type="Proteomes" id="UP000604046">
    <property type="component" value="Unassembled WGS sequence"/>
</dbReference>
<keyword evidence="8" id="KW-0560">Oxidoreductase</keyword>
<keyword evidence="6" id="KW-0636">Prenylation</keyword>
<dbReference type="CDD" id="cd14824">
    <property type="entry name" value="Longin"/>
    <property type="match status" value="1"/>
</dbReference>
<evidence type="ECO:0000256" key="4">
    <source>
        <dbReference type="ARBA" id="ARBA00023139"/>
    </source>
</evidence>
<evidence type="ECO:0000259" key="9">
    <source>
        <dbReference type="PROSITE" id="PS50859"/>
    </source>
</evidence>
<dbReference type="PROSITE" id="PS00086">
    <property type="entry name" value="CYTOCHROME_P450"/>
    <property type="match status" value="1"/>
</dbReference>
<comment type="similarity">
    <text evidence="8">Belongs to the cytochrome P450 family.</text>
</comment>
<evidence type="ECO:0000256" key="7">
    <source>
        <dbReference type="ARBA" id="ARBA00046278"/>
    </source>
</evidence>
<comment type="caution">
    <text evidence="10">The sequence shown here is derived from an EMBL/GenBank/DDBJ whole genome shotgun (WGS) entry which is preliminary data.</text>
</comment>
<accession>A0A812GMG4</accession>
<dbReference type="InterPro" id="IPR036396">
    <property type="entry name" value="Cyt_P450_sf"/>
</dbReference>
<name>A0A812GMG4_9DINO</name>
<dbReference type="SUPFAM" id="SSF48264">
    <property type="entry name" value="Cytochrome P450"/>
    <property type="match status" value="1"/>
</dbReference>
<proteinExistence type="inferred from homology"/>
<keyword evidence="8" id="KW-0349">Heme</keyword>
<gene>
    <name evidence="10" type="primary">YKT6</name>
    <name evidence="10" type="ORF">SNAT2548_LOCUS979</name>
</gene>
<sequence length="612" mass="67100">MKLLSLILYRWQEDNSVELVNCEELTSFSFFHRGPLREHIKFHSRLIATRTPPGQRQSIDFDQNLGKCYSWSHPEAGGSTITATVLVDGEYPMRVAFALAAEAIRILRETVPKDTVEAAKADMAINSPEIQALFAKFQNPAEADKLTKIEKDLEEGPPLVSGSCGGRYKEDPAGCIRKQELLVGKIFWINLAGRRMVVVGSDAEAMKQVAMQPATVLSAQRAVAEIGFEYLLGPANVYRGTTFHKRVLKEEVNPKAKLEALLPIFSQALSRALDDEAGALMGPGTTSDSVLAHPDAFHLVRRCILRATLDVLVSPSLLHRDPSLLSALMTFQDHVEDATAKAAVLPRLLSLPLCLWPMALSRRRLAGRLRRLLAGDAPDGGRGPWLRAFQSEQVPLKDAAEFLIGLVFAAHKNPAIGAAQSLCFLRSLDGEVQEAATAEATKLLAAMGQERGAEEALLAATTLRKCVLETMRVTAHTLGALRYANAPLQIETRTSQVTIPQGATIAVAHNSTHTDTRVWGSEASEFRLDRPEWARHEDISSPVDPYKLTTFSQGVHKCPGEKFALAVMQMMMAILLARDSRLVHVPKISFERATLAQREGPVPVTLRLQALA</sequence>
<keyword evidence="2" id="KW-0488">Methylation</keyword>
<dbReference type="PANTHER" id="PTHR45806:SF1">
    <property type="entry name" value="SYNAPTOBREVIN HOMOLOG YKT6"/>
    <property type="match status" value="1"/>
</dbReference>
<dbReference type="InterPro" id="IPR011012">
    <property type="entry name" value="Longin-like_dom_sf"/>
</dbReference>
<dbReference type="InterPro" id="IPR001128">
    <property type="entry name" value="Cyt_P450"/>
</dbReference>
<dbReference type="GO" id="GO:0006888">
    <property type="term" value="P:endoplasmic reticulum to Golgi vesicle-mediated transport"/>
    <property type="evidence" value="ECO:0007669"/>
    <property type="project" value="TreeGrafter"/>
</dbReference>
<evidence type="ECO:0000256" key="3">
    <source>
        <dbReference type="ARBA" id="ARBA00023136"/>
    </source>
</evidence>
<dbReference type="OrthoDB" id="1470350at2759"/>
<evidence type="ECO:0000256" key="8">
    <source>
        <dbReference type="RuleBase" id="RU000461"/>
    </source>
</evidence>
<dbReference type="Pfam" id="PF00067">
    <property type="entry name" value="p450"/>
    <property type="match status" value="1"/>
</dbReference>
<evidence type="ECO:0000256" key="5">
    <source>
        <dbReference type="ARBA" id="ARBA00023288"/>
    </source>
</evidence>
<dbReference type="GO" id="GO:0016705">
    <property type="term" value="F:oxidoreductase activity, acting on paired donors, with incorporation or reduction of molecular oxygen"/>
    <property type="evidence" value="ECO:0007669"/>
    <property type="project" value="InterPro"/>
</dbReference>
<dbReference type="GO" id="GO:0005484">
    <property type="term" value="F:SNAP receptor activity"/>
    <property type="evidence" value="ECO:0007669"/>
    <property type="project" value="TreeGrafter"/>
</dbReference>
<dbReference type="GO" id="GO:0020037">
    <property type="term" value="F:heme binding"/>
    <property type="evidence" value="ECO:0007669"/>
    <property type="project" value="InterPro"/>
</dbReference>
<evidence type="ECO:0000256" key="2">
    <source>
        <dbReference type="ARBA" id="ARBA00022481"/>
    </source>
</evidence>
<dbReference type="SUPFAM" id="SSF64356">
    <property type="entry name" value="SNARE-like"/>
    <property type="match status" value="1"/>
</dbReference>
<dbReference type="EMBL" id="CAJNDS010000049">
    <property type="protein sequence ID" value="CAE6934596.1"/>
    <property type="molecule type" value="Genomic_DNA"/>
</dbReference>
<evidence type="ECO:0000313" key="11">
    <source>
        <dbReference type="Proteomes" id="UP000604046"/>
    </source>
</evidence>
<dbReference type="InterPro" id="IPR010908">
    <property type="entry name" value="Longin_dom"/>
</dbReference>
<reference evidence="10" key="1">
    <citation type="submission" date="2021-02" db="EMBL/GenBank/DDBJ databases">
        <authorList>
            <person name="Dougan E. K."/>
            <person name="Rhodes N."/>
            <person name="Thang M."/>
            <person name="Chan C."/>
        </authorList>
    </citation>
    <scope>NUCLEOTIDE SEQUENCE</scope>
</reference>